<keyword evidence="8 9" id="KW-0472">Membrane</keyword>
<protein>
    <submittedName>
        <fullName evidence="11">Mitochondrial carrier domain-containing protein</fullName>
    </submittedName>
</protein>
<dbReference type="AlphaFoldDB" id="A0AAD7JSY4"/>
<dbReference type="GO" id="GO:1990575">
    <property type="term" value="P:mitochondrial L-ornithine transmembrane transport"/>
    <property type="evidence" value="ECO:0007669"/>
    <property type="project" value="TreeGrafter"/>
</dbReference>
<sequence length="234" mass="25421">MSEKRLALVNPLCSIHERFLDRSSSPYTKRVVAARNLANGTGGAGGATLTHPQIFIAGFLAGLANAFVSGPWSTFASAQYPTSPPPAPYAGPLSAIRKIYAAHGLGGVFTFVREAAGYGVYFLSYEKLVQRGLQLHPGMKREELSPVKAVLWYMQTKLWAIIHQIDMIKSRMQTDAPPTGQKYKSAIDCVRTVWRTEGVAAFTHGLTPTLIRSPFANGATFLGFEMASRVLNSS</sequence>
<evidence type="ECO:0000256" key="8">
    <source>
        <dbReference type="ARBA" id="ARBA00023136"/>
    </source>
</evidence>
<keyword evidence="4 9" id="KW-0812">Transmembrane</keyword>
<accession>A0AAD7JSY4</accession>
<name>A0AAD7JSY4_9AGAR</name>
<evidence type="ECO:0000256" key="4">
    <source>
        <dbReference type="ARBA" id="ARBA00022692"/>
    </source>
</evidence>
<evidence type="ECO:0000313" key="12">
    <source>
        <dbReference type="Proteomes" id="UP001215598"/>
    </source>
</evidence>
<evidence type="ECO:0000256" key="6">
    <source>
        <dbReference type="ARBA" id="ARBA00022989"/>
    </source>
</evidence>
<dbReference type="InterPro" id="IPR018108">
    <property type="entry name" value="MCP_transmembrane"/>
</dbReference>
<keyword evidence="12" id="KW-1185">Reference proteome</keyword>
<dbReference type="Pfam" id="PF00153">
    <property type="entry name" value="Mito_carr"/>
    <property type="match status" value="1"/>
</dbReference>
<dbReference type="PANTHER" id="PTHR45624">
    <property type="entry name" value="MITOCHONDRIAL BASIC AMINO ACIDS TRANSPORTER-RELATED"/>
    <property type="match status" value="1"/>
</dbReference>
<dbReference type="InterPro" id="IPR050567">
    <property type="entry name" value="Mitochondrial_Carrier"/>
</dbReference>
<organism evidence="11 12">
    <name type="scientific">Mycena metata</name>
    <dbReference type="NCBI Taxonomy" id="1033252"/>
    <lineage>
        <taxon>Eukaryota</taxon>
        <taxon>Fungi</taxon>
        <taxon>Dikarya</taxon>
        <taxon>Basidiomycota</taxon>
        <taxon>Agaricomycotina</taxon>
        <taxon>Agaricomycetes</taxon>
        <taxon>Agaricomycetidae</taxon>
        <taxon>Agaricales</taxon>
        <taxon>Marasmiineae</taxon>
        <taxon>Mycenaceae</taxon>
        <taxon>Mycena</taxon>
    </lineage>
</organism>
<comment type="caution">
    <text evidence="11">The sequence shown here is derived from an EMBL/GenBank/DDBJ whole genome shotgun (WGS) entry which is preliminary data.</text>
</comment>
<keyword evidence="5" id="KW-0677">Repeat</keyword>
<dbReference type="EMBL" id="JARKIB010000017">
    <property type="protein sequence ID" value="KAJ7769875.1"/>
    <property type="molecule type" value="Genomic_DNA"/>
</dbReference>
<proteinExistence type="inferred from homology"/>
<keyword evidence="7" id="KW-0496">Mitochondrion</keyword>
<comment type="subcellular location">
    <subcellularLocation>
        <location evidence="1">Mitochondrion membrane</location>
        <topology evidence="1">Multi-pass membrane protein</topology>
    </subcellularLocation>
</comment>
<evidence type="ECO:0000256" key="2">
    <source>
        <dbReference type="ARBA" id="ARBA00006375"/>
    </source>
</evidence>
<evidence type="ECO:0000256" key="5">
    <source>
        <dbReference type="ARBA" id="ARBA00022737"/>
    </source>
</evidence>
<evidence type="ECO:0000256" key="10">
    <source>
        <dbReference type="RuleBase" id="RU000488"/>
    </source>
</evidence>
<comment type="similarity">
    <text evidence="2 10">Belongs to the mitochondrial carrier (TC 2.A.29) family.</text>
</comment>
<dbReference type="Gene3D" id="1.50.40.10">
    <property type="entry name" value="Mitochondrial carrier domain"/>
    <property type="match status" value="1"/>
</dbReference>
<dbReference type="Proteomes" id="UP001215598">
    <property type="component" value="Unassembled WGS sequence"/>
</dbReference>
<evidence type="ECO:0000256" key="1">
    <source>
        <dbReference type="ARBA" id="ARBA00004225"/>
    </source>
</evidence>
<evidence type="ECO:0000313" key="11">
    <source>
        <dbReference type="EMBL" id="KAJ7769875.1"/>
    </source>
</evidence>
<dbReference type="InterPro" id="IPR023395">
    <property type="entry name" value="MCP_dom_sf"/>
</dbReference>
<feature type="repeat" description="Solcar" evidence="9">
    <location>
        <begin position="147"/>
        <end position="230"/>
    </location>
</feature>
<evidence type="ECO:0000256" key="3">
    <source>
        <dbReference type="ARBA" id="ARBA00022448"/>
    </source>
</evidence>
<evidence type="ECO:0000256" key="9">
    <source>
        <dbReference type="PROSITE-ProRule" id="PRU00282"/>
    </source>
</evidence>
<keyword evidence="3 10" id="KW-0813">Transport</keyword>
<dbReference type="PROSITE" id="PS50920">
    <property type="entry name" value="SOLCAR"/>
    <property type="match status" value="1"/>
</dbReference>
<gene>
    <name evidence="11" type="ORF">B0H16DRAFT_1452259</name>
</gene>
<keyword evidence="6" id="KW-1133">Transmembrane helix</keyword>
<dbReference type="PANTHER" id="PTHR45624:SF12">
    <property type="entry name" value="MITOCHONDRIAL ORNITHINE TRANSPORTER 1"/>
    <property type="match status" value="1"/>
</dbReference>
<evidence type="ECO:0000256" key="7">
    <source>
        <dbReference type="ARBA" id="ARBA00023128"/>
    </source>
</evidence>
<dbReference type="GO" id="GO:0031966">
    <property type="term" value="C:mitochondrial membrane"/>
    <property type="evidence" value="ECO:0007669"/>
    <property type="project" value="UniProtKB-SubCell"/>
</dbReference>
<dbReference type="SUPFAM" id="SSF103506">
    <property type="entry name" value="Mitochondrial carrier"/>
    <property type="match status" value="1"/>
</dbReference>
<dbReference type="GO" id="GO:0000064">
    <property type="term" value="F:L-ornithine transmembrane transporter activity"/>
    <property type="evidence" value="ECO:0007669"/>
    <property type="project" value="TreeGrafter"/>
</dbReference>
<reference evidence="11" key="1">
    <citation type="submission" date="2023-03" db="EMBL/GenBank/DDBJ databases">
        <title>Massive genome expansion in bonnet fungi (Mycena s.s.) driven by repeated elements and novel gene families across ecological guilds.</title>
        <authorList>
            <consortium name="Lawrence Berkeley National Laboratory"/>
            <person name="Harder C.B."/>
            <person name="Miyauchi S."/>
            <person name="Viragh M."/>
            <person name="Kuo A."/>
            <person name="Thoen E."/>
            <person name="Andreopoulos B."/>
            <person name="Lu D."/>
            <person name="Skrede I."/>
            <person name="Drula E."/>
            <person name="Henrissat B."/>
            <person name="Morin E."/>
            <person name="Kohler A."/>
            <person name="Barry K."/>
            <person name="LaButti K."/>
            <person name="Morin E."/>
            <person name="Salamov A."/>
            <person name="Lipzen A."/>
            <person name="Mereny Z."/>
            <person name="Hegedus B."/>
            <person name="Baldrian P."/>
            <person name="Stursova M."/>
            <person name="Weitz H."/>
            <person name="Taylor A."/>
            <person name="Grigoriev I.V."/>
            <person name="Nagy L.G."/>
            <person name="Martin F."/>
            <person name="Kauserud H."/>
        </authorList>
    </citation>
    <scope>NUCLEOTIDE SEQUENCE</scope>
    <source>
        <strain evidence="11">CBHHK182m</strain>
    </source>
</reference>